<dbReference type="InterPro" id="IPR001789">
    <property type="entry name" value="Sig_transdc_resp-reg_receiver"/>
</dbReference>
<feature type="modified residue" description="Phosphohistidine" evidence="9">
    <location>
        <position position="1068"/>
    </location>
</feature>
<evidence type="ECO:0000256" key="3">
    <source>
        <dbReference type="ARBA" id="ARBA00021495"/>
    </source>
</evidence>
<accession>A0A345P7U5</accession>
<dbReference type="Gene3D" id="1.20.120.160">
    <property type="entry name" value="HPT domain"/>
    <property type="match status" value="5"/>
</dbReference>
<dbReference type="CDD" id="cd17546">
    <property type="entry name" value="REC_hyHK_CKI1_RcsC-like"/>
    <property type="match status" value="1"/>
</dbReference>
<feature type="domain" description="HPt" evidence="15">
    <location>
        <begin position="823"/>
        <end position="927"/>
    </location>
</feature>
<feature type="domain" description="HPt" evidence="15">
    <location>
        <begin position="1336"/>
        <end position="1440"/>
    </location>
</feature>
<dbReference type="Gene3D" id="3.30.565.10">
    <property type="entry name" value="Histidine kinase-like ATPase, C-terminal domain"/>
    <property type="match status" value="1"/>
</dbReference>
<dbReference type="InterPro" id="IPR008207">
    <property type="entry name" value="Sig_transdc_His_kin_Hpt_dom"/>
</dbReference>
<evidence type="ECO:0000313" key="17">
    <source>
        <dbReference type="Proteomes" id="UP000253940"/>
    </source>
</evidence>
<dbReference type="Pfam" id="PF26379">
    <property type="entry name" value="FimL_2nd"/>
    <property type="match status" value="1"/>
</dbReference>
<dbReference type="RefSeq" id="WP_114899463.1">
    <property type="nucleotide sequence ID" value="NZ_CP031222.1"/>
</dbReference>
<evidence type="ECO:0000313" key="16">
    <source>
        <dbReference type="EMBL" id="AXI03354.1"/>
    </source>
</evidence>
<dbReference type="GO" id="GO:0000155">
    <property type="term" value="F:phosphorelay sensor kinase activity"/>
    <property type="evidence" value="ECO:0007669"/>
    <property type="project" value="InterPro"/>
</dbReference>
<sequence length="2422" mass="266050">MSLQQPYIALDWVKDALDETLAQVQFTLRDTTPQALIDAFNGLHQVSGTLHMAQLDDTLLLSETLERALDNAISGRISFLSIQSVVNESVALLIEELDYLQRTKSSRNVALFAQVDSINKQLIHSSADAVSVVNHAKFKPDFSLLDEQFVVQPQSLEIQTKLTQAYQHFLSLWLAGDQSAPVLQGLARVAGLLQQGAQTKQQAALWQVADVFHQAIVARQLQDNDELRSLLIRLERSLVPLDRTHPEDEELLLGDLLQALDPKQVSDPRVQQLRQFYGMELPADQGTSHLLLDSALRQVMNAREGLSVNRDTAAIALRESIRLLHVSGWNSLALDAQAQLDALLTKYLHDEAVIKGLALDLTAFADQLQRTIDLTVLSSPVSDESLVENARHAAVRESRAALEKTKSALAIYHQSRGDVEALESVPELLGLVRGAFEILGLSRAANLLSASVSAIQTTVLVAGYKPHWKQVDLLAELVSSIEYYLDQLAGHYQDESILDVAEKTLAEFKQPQGQAEPVPVGGAKLYHDETTLAMLGFVEEQGDTLFNPELENGSTSDTQKNVVLEDISAAASHLAAVSSGQDFGLDDIHAEATHEDIVPPNPYKDDFGQDDEIRSIFIEEAHEVLDSIAVHYPKWKLDFKNETALKEVRRAFHTLKGSGRMVGARTVGELAWSIENLLNRIMEGSIEPSNQATLLIDDVYKTIPVLVTSYTNKRLNSAEIIHHVLGAIQTAEALTQRQVPSQGQSTAIVADDDEFLLDESLTTEESLSEDQSKENTPAIQAPAAEPQNVVSKSSAGFKKEALPLALLNSHAPQVIPNDDLVSYFGDDDAVREIFLEEAEEVLQEIAEQFPLWAVNFDNQSALEIIRRSFHTLKGSGRMVGAHVIGELSWSIERLLNAIREHTVTANQSMVQLLGEVIALIPDLVKDFSAQRAPSINVLPIVQAAWLLRDGHALSSGQVQSAVLNAVDQSADELDDDTATNTDFDQMAALLSDSEALSEAPSQAQHAQVAQSAIVPEEISIDELDPQLLEIFVGEAEGYLHDIQQFAMQAMSAHSDQVMVSDVLLRALHTLRGSAGMTGIESIYQLAHVMEHECKRLMREHLPINDDHIDALIELVRLTNTQLSMLKSAHMPELDATGLAFIDHVESMSPQKDHAGEASPVFTGLVTELMDIGIDEVLDAEWTLKDHFSKPDTLTYIAIMNEQLEHLASAVVHVPIAPLNDLVIELYQTYKHLKAHPAIVDAAPPALIDDLLSAHGTLTRMFDSLAASQEVQSESDVLDVLRDWQRKVEVPADAIKPQYLPKVSEPTPIVEAPTEVPSVTAVESQPNVAATLEYPVDQENDAELLEIFMEEAEELIQEIDESFSLWAASPSDSAPLKALQRHLHTLKGGARMGRVQSLGDYTHELETVYERLVEGRTQSSDILVKFLRHAQDQVAQQVDQLSQLQHSFFTPTETRTLQAYIKSSNEQVLQDYFDLLESIRLAGTPKEVIATDAPVRSLDAEPVVQKVAVSHEPAAEKETPKPVEPTAAKPSIVASVVSAVASKVVSVVRPNPEAVLSTKTTPKAPSSPVVTKPVDEAPRLGQMQVLAEAWDEGSAPDPEVLEIFLDEAAEIINQTSLQLTEWLTLVSPESGQTQDNPKSKSLLKELQRNLHTFKGGARMAGVTALGDLSHEMEFVYEDLALGKTPVTVEIGQLLNQSHDWLADSVAILDRGERPQTPQVLIDALRLFRKNPASLVSTKIEILQAVVHDVQADVNADEPVASLKVSMTDHVVTEPKVNSGVAADLPPIEGAFPKLDTLDVSSSEMVRVSANLMDKMINLVGENAINRARIEMGLTGVAQIVDEMGATIKRIAEQLRRMDGELESQIIARHQEDLGSLSSGQYQDFDPLEMDQYSSINQLSKSLAESVSDLLDFKNTLVEKARDSESLLLQQSRIQSELQEGLMSSRLVPFSRLVPRLQRVVRQTATELGKSVNLVIQNAEGELDRSVLERMIAPLEHMLRNAVDHGLESADDRIKQQKSEKGTITLSVQREGSEVILTLQDDGAGIHVEAVRQRAIERGIINASAELTEHEIMQLIFHAGLSTAKQVTQISGRGVGMDVVQSEIRQLGGVVTVDSVEGRGTTFTLRLPLTVAVTDALRVRVGDRTFAISLSQIERIVRVSPDELAKFYGSQQELFEFSGKPYRLRYLGELIGGQTSPTLYGQILPLPLLIVKYEGQQVAIQVDQLVGSREEIVIKPVGLQLASVSSISGATILGDGSVVIILDLAALARIAASQTRVYTTTTREVVETSLSSSQQKKVIMVVDDSVTVRKVTTRLLERQGYQVVQAKDGVDAMSKLEEVHPDLMLLDIEMPRMDGFEVANLVRHNPRLSELPIIMITSRTGEKHRERAFSAGVNGYMGKPFQEQILLENIAELLAESQSAHRTA</sequence>
<protein>
    <recommendedName>
        <fullName evidence="3">Chemotaxis protein CheA</fullName>
        <ecNumber evidence="2">2.7.13.3</ecNumber>
    </recommendedName>
</protein>
<dbReference type="FunFam" id="3.30.565.10:FF:000016">
    <property type="entry name" value="Chemotaxis protein CheA, putative"/>
    <property type="match status" value="1"/>
</dbReference>
<dbReference type="PROSITE" id="PS50894">
    <property type="entry name" value="HPT"/>
    <property type="match status" value="5"/>
</dbReference>
<dbReference type="SUPFAM" id="SSF50341">
    <property type="entry name" value="CheW-like"/>
    <property type="match status" value="1"/>
</dbReference>
<evidence type="ECO:0000256" key="11">
    <source>
        <dbReference type="SAM" id="MobiDB-lite"/>
    </source>
</evidence>
<dbReference type="CDD" id="cd00088">
    <property type="entry name" value="HPT"/>
    <property type="match status" value="5"/>
</dbReference>
<evidence type="ECO:0000256" key="8">
    <source>
        <dbReference type="ARBA" id="ARBA00035100"/>
    </source>
</evidence>
<keyword evidence="6" id="KW-0418">Kinase</keyword>
<dbReference type="EMBL" id="CP031222">
    <property type="protein sequence ID" value="AXI03354.1"/>
    <property type="molecule type" value="Genomic_DNA"/>
</dbReference>
<dbReference type="PANTHER" id="PTHR43395:SF8">
    <property type="entry name" value="HISTIDINE KINASE"/>
    <property type="match status" value="1"/>
</dbReference>
<dbReference type="Pfam" id="PF01584">
    <property type="entry name" value="CheW"/>
    <property type="match status" value="1"/>
</dbReference>
<evidence type="ECO:0000256" key="9">
    <source>
        <dbReference type="PROSITE-ProRule" id="PRU00110"/>
    </source>
</evidence>
<dbReference type="SUPFAM" id="SSF47226">
    <property type="entry name" value="Histidine-containing phosphotransfer domain, HPT domain"/>
    <property type="match status" value="5"/>
</dbReference>
<evidence type="ECO:0000256" key="4">
    <source>
        <dbReference type="ARBA" id="ARBA00022553"/>
    </source>
</evidence>
<keyword evidence="4 10" id="KW-0597">Phosphoprotein</keyword>
<dbReference type="PROSITE" id="PS50851">
    <property type="entry name" value="CHEW"/>
    <property type="match status" value="1"/>
</dbReference>
<evidence type="ECO:0000259" key="13">
    <source>
        <dbReference type="PROSITE" id="PS50110"/>
    </source>
</evidence>
<evidence type="ECO:0000259" key="15">
    <source>
        <dbReference type="PROSITE" id="PS50894"/>
    </source>
</evidence>
<proteinExistence type="predicted"/>
<dbReference type="OrthoDB" id="9803176at2"/>
<evidence type="ECO:0000256" key="7">
    <source>
        <dbReference type="ARBA" id="ARBA00023012"/>
    </source>
</evidence>
<dbReference type="PANTHER" id="PTHR43395">
    <property type="entry name" value="SENSOR HISTIDINE KINASE CHEA"/>
    <property type="match status" value="1"/>
</dbReference>
<feature type="modified residue" description="Phosphohistidine" evidence="9">
    <location>
        <position position="1383"/>
    </location>
</feature>
<dbReference type="InterPro" id="IPR036890">
    <property type="entry name" value="HATPase_C_sf"/>
</dbReference>
<gene>
    <name evidence="16" type="ORF">HYN46_11170</name>
</gene>
<feature type="domain" description="HPt" evidence="15">
    <location>
        <begin position="606"/>
        <end position="713"/>
    </location>
</feature>
<dbReference type="KEGG" id="mbah:HYN46_11170"/>
<dbReference type="InterPro" id="IPR011006">
    <property type="entry name" value="CheY-like_superfamily"/>
</dbReference>
<dbReference type="InterPro" id="IPR004105">
    <property type="entry name" value="CheA-like_dim"/>
</dbReference>
<dbReference type="Gene3D" id="3.40.50.2300">
    <property type="match status" value="1"/>
</dbReference>
<feature type="modified residue" description="Phosphohistidine" evidence="9">
    <location>
        <position position="653"/>
    </location>
</feature>
<feature type="domain" description="Histidine kinase" evidence="12">
    <location>
        <begin position="1896"/>
        <end position="2129"/>
    </location>
</feature>
<dbReference type="InterPro" id="IPR036061">
    <property type="entry name" value="CheW-like_dom_sf"/>
</dbReference>
<evidence type="ECO:0000256" key="1">
    <source>
        <dbReference type="ARBA" id="ARBA00000085"/>
    </source>
</evidence>
<dbReference type="PROSITE" id="PS50110">
    <property type="entry name" value="RESPONSE_REGULATORY"/>
    <property type="match status" value="1"/>
</dbReference>
<reference evidence="16 17" key="1">
    <citation type="submission" date="2018-07" db="EMBL/GenBank/DDBJ databases">
        <title>Genome sequencing of Moraxellaceae gen. HYN0046.</title>
        <authorList>
            <person name="Kim M."/>
            <person name="Yi H."/>
        </authorList>
    </citation>
    <scope>NUCLEOTIDE SEQUENCE [LARGE SCALE GENOMIC DNA]</scope>
    <source>
        <strain evidence="16 17">HYN0046</strain>
    </source>
</reference>
<evidence type="ECO:0000259" key="12">
    <source>
        <dbReference type="PROSITE" id="PS50109"/>
    </source>
</evidence>
<dbReference type="Proteomes" id="UP000253940">
    <property type="component" value="Chromosome"/>
</dbReference>
<dbReference type="Pfam" id="PF02518">
    <property type="entry name" value="HATPase_c"/>
    <property type="match status" value="1"/>
</dbReference>
<dbReference type="Pfam" id="PF02895">
    <property type="entry name" value="H-kinase_dim"/>
    <property type="match status" value="1"/>
</dbReference>
<name>A0A345P7U5_9GAMM</name>
<evidence type="ECO:0000256" key="5">
    <source>
        <dbReference type="ARBA" id="ARBA00022679"/>
    </source>
</evidence>
<dbReference type="SUPFAM" id="SSF55874">
    <property type="entry name" value="ATPase domain of HSP90 chaperone/DNA topoisomerase II/histidine kinase"/>
    <property type="match status" value="1"/>
</dbReference>
<dbReference type="InterPro" id="IPR036641">
    <property type="entry name" value="HPT_dom_sf"/>
</dbReference>
<dbReference type="InterPro" id="IPR058661">
    <property type="entry name" value="FimL_2nd"/>
</dbReference>
<dbReference type="CDD" id="cd16916">
    <property type="entry name" value="HATPase_CheA-like"/>
    <property type="match status" value="1"/>
</dbReference>
<dbReference type="SMART" id="SM00073">
    <property type="entry name" value="HPT"/>
    <property type="match status" value="5"/>
</dbReference>
<dbReference type="PRINTS" id="PR00344">
    <property type="entry name" value="BCTRLSENSOR"/>
</dbReference>
<feature type="modified residue" description="Phosphohistidine" evidence="9">
    <location>
        <position position="1650"/>
    </location>
</feature>
<dbReference type="GO" id="GO:0006935">
    <property type="term" value="P:chemotaxis"/>
    <property type="evidence" value="ECO:0007669"/>
    <property type="project" value="InterPro"/>
</dbReference>
<evidence type="ECO:0000259" key="14">
    <source>
        <dbReference type="PROSITE" id="PS50851"/>
    </source>
</evidence>
<dbReference type="SUPFAM" id="SSF52172">
    <property type="entry name" value="CheY-like"/>
    <property type="match status" value="1"/>
</dbReference>
<keyword evidence="17" id="KW-1185">Reference proteome</keyword>
<dbReference type="SMART" id="SM00448">
    <property type="entry name" value="REC"/>
    <property type="match status" value="1"/>
</dbReference>
<feature type="domain" description="HPt" evidence="15">
    <location>
        <begin position="1592"/>
        <end position="1710"/>
    </location>
</feature>
<dbReference type="SMART" id="SM00260">
    <property type="entry name" value="CheW"/>
    <property type="match status" value="1"/>
</dbReference>
<organism evidence="16 17">
    <name type="scientific">Aquirhabdus parva</name>
    <dbReference type="NCBI Taxonomy" id="2283318"/>
    <lineage>
        <taxon>Bacteria</taxon>
        <taxon>Pseudomonadati</taxon>
        <taxon>Pseudomonadota</taxon>
        <taxon>Gammaproteobacteria</taxon>
        <taxon>Moraxellales</taxon>
        <taxon>Moraxellaceae</taxon>
        <taxon>Aquirhabdus</taxon>
    </lineage>
</organism>
<feature type="domain" description="HPt" evidence="15">
    <location>
        <begin position="1020"/>
        <end position="1125"/>
    </location>
</feature>
<keyword evidence="7" id="KW-0902">Two-component regulatory system</keyword>
<evidence type="ECO:0000256" key="2">
    <source>
        <dbReference type="ARBA" id="ARBA00012438"/>
    </source>
</evidence>
<comment type="function">
    <text evidence="8">Involved in the transmission of sensory signals from the chemoreceptors to the flagellar motors. CheA is autophosphorylated; it can transfer its phosphate group to either CheB or CheY.</text>
</comment>
<dbReference type="InterPro" id="IPR002545">
    <property type="entry name" value="CheW-lke_dom"/>
</dbReference>
<feature type="modified residue" description="4-aspartylphosphate" evidence="10">
    <location>
        <position position="2345"/>
    </location>
</feature>
<evidence type="ECO:0000256" key="6">
    <source>
        <dbReference type="ARBA" id="ARBA00022777"/>
    </source>
</evidence>
<feature type="modified residue" description="Phosphohistidine" evidence="9">
    <location>
        <position position="870"/>
    </location>
</feature>
<dbReference type="Pfam" id="PF00072">
    <property type="entry name" value="Response_reg"/>
    <property type="match status" value="1"/>
</dbReference>
<keyword evidence="5" id="KW-0808">Transferase</keyword>
<feature type="region of interest" description="Disordered" evidence="11">
    <location>
        <begin position="762"/>
        <end position="785"/>
    </location>
</feature>
<dbReference type="InterPro" id="IPR003594">
    <property type="entry name" value="HATPase_dom"/>
</dbReference>
<evidence type="ECO:0000256" key="10">
    <source>
        <dbReference type="PROSITE-ProRule" id="PRU00169"/>
    </source>
</evidence>
<dbReference type="EC" id="2.7.13.3" evidence="2"/>
<comment type="catalytic activity">
    <reaction evidence="1">
        <text>ATP + protein L-histidine = ADP + protein N-phospho-L-histidine.</text>
        <dbReference type="EC" id="2.7.13.3"/>
    </reaction>
</comment>
<dbReference type="InterPro" id="IPR051315">
    <property type="entry name" value="Bact_Chemotaxis_CheA"/>
</dbReference>
<dbReference type="PROSITE" id="PS50109">
    <property type="entry name" value="HIS_KIN"/>
    <property type="match status" value="1"/>
</dbReference>
<dbReference type="SMART" id="SM00387">
    <property type="entry name" value="HATPase_c"/>
    <property type="match status" value="1"/>
</dbReference>
<dbReference type="GO" id="GO:0005737">
    <property type="term" value="C:cytoplasm"/>
    <property type="evidence" value="ECO:0007669"/>
    <property type="project" value="InterPro"/>
</dbReference>
<feature type="domain" description="Response regulatory" evidence="13">
    <location>
        <begin position="2296"/>
        <end position="2412"/>
    </location>
</feature>
<dbReference type="Gene3D" id="2.30.30.40">
    <property type="entry name" value="SH3 Domains"/>
    <property type="match status" value="1"/>
</dbReference>
<dbReference type="InterPro" id="IPR004358">
    <property type="entry name" value="Sig_transdc_His_kin-like_C"/>
</dbReference>
<feature type="domain" description="CheW-like" evidence="14">
    <location>
        <begin position="2131"/>
        <end position="2271"/>
    </location>
</feature>
<dbReference type="InterPro" id="IPR005467">
    <property type="entry name" value="His_kinase_dom"/>
</dbReference>
<dbReference type="SMART" id="SM01231">
    <property type="entry name" value="H-kinase_dim"/>
    <property type="match status" value="1"/>
</dbReference>
<dbReference type="Pfam" id="PF01627">
    <property type="entry name" value="Hpt"/>
    <property type="match status" value="5"/>
</dbReference>